<evidence type="ECO:0000313" key="2">
    <source>
        <dbReference type="Proteomes" id="UP000275408"/>
    </source>
</evidence>
<gene>
    <name evidence="1" type="ORF">pdam_00001552</name>
</gene>
<dbReference type="AlphaFoldDB" id="A0A3M6U587"/>
<evidence type="ECO:0000313" key="1">
    <source>
        <dbReference type="EMBL" id="RMX48704.1"/>
    </source>
</evidence>
<dbReference type="Proteomes" id="UP000275408">
    <property type="component" value="Unassembled WGS sequence"/>
</dbReference>
<comment type="caution">
    <text evidence="1">The sequence shown here is derived from an EMBL/GenBank/DDBJ whole genome shotgun (WGS) entry which is preliminary data.</text>
</comment>
<sequence>MQNTSGVVLVSYSAFKSNPPNEFKVNKEGSDSIRLPNNSLVTIISDKEEFTNTAKTNMVKTISDLEAFRSQILNRPLLLLVTCGKHVPHGQRLNNRGEYLSYRDPEWWIQSNNTPWRNPYARWGNENGTSLYEERYIRPEFVVSVDTSNPNIRRLLEDGLDMAEDMIREKASFAIEFDFNPMILRWWKTQGIKRYDSLECLEMTAAAGANFVITNCSAINHFFDCHPAWCACWPCYLLLAVPYKLWRNAVQGIRDTSVTMEGNAVSSSPGHSNYGLIDLHQFPVNSNQPGAGVGGMTSSLVPGMAHGIASHSFFPPPSLHGTLGNPRFKTN</sequence>
<dbReference type="EMBL" id="RCHS01002239">
    <property type="protein sequence ID" value="RMX48704.1"/>
    <property type="molecule type" value="Genomic_DNA"/>
</dbReference>
<name>A0A3M6U587_POCDA</name>
<keyword evidence="2" id="KW-1185">Reference proteome</keyword>
<reference evidence="1 2" key="1">
    <citation type="journal article" date="2018" name="Sci. Rep.">
        <title>Comparative analysis of the Pocillopora damicornis genome highlights role of immune system in coral evolution.</title>
        <authorList>
            <person name="Cunning R."/>
            <person name="Bay R.A."/>
            <person name="Gillette P."/>
            <person name="Baker A.C."/>
            <person name="Traylor-Knowles N."/>
        </authorList>
    </citation>
    <scope>NUCLEOTIDE SEQUENCE [LARGE SCALE GENOMIC DNA]</scope>
    <source>
        <strain evidence="1">RSMAS</strain>
        <tissue evidence="1">Whole animal</tissue>
    </source>
</reference>
<dbReference type="OrthoDB" id="5945807at2759"/>
<accession>A0A3M6U587</accession>
<proteinExistence type="predicted"/>
<protein>
    <submittedName>
        <fullName evidence="1">Uncharacterized protein</fullName>
    </submittedName>
</protein>
<organism evidence="1 2">
    <name type="scientific">Pocillopora damicornis</name>
    <name type="common">Cauliflower coral</name>
    <name type="synonym">Millepora damicornis</name>
    <dbReference type="NCBI Taxonomy" id="46731"/>
    <lineage>
        <taxon>Eukaryota</taxon>
        <taxon>Metazoa</taxon>
        <taxon>Cnidaria</taxon>
        <taxon>Anthozoa</taxon>
        <taxon>Hexacorallia</taxon>
        <taxon>Scleractinia</taxon>
        <taxon>Astrocoeniina</taxon>
        <taxon>Pocilloporidae</taxon>
        <taxon>Pocillopora</taxon>
    </lineage>
</organism>